<dbReference type="Gramene" id="KMS98062">
    <property type="protein sequence ID" value="KMS98062"/>
    <property type="gene ID" value="BVRB_4g096200"/>
</dbReference>
<gene>
    <name evidence="1" type="ORF">BVRB_4g096200</name>
</gene>
<dbReference type="EMBL" id="KQ090270">
    <property type="protein sequence ID" value="KMS98062.1"/>
    <property type="molecule type" value="Genomic_DNA"/>
</dbReference>
<accession>A0A0J8BDN4</accession>
<dbReference type="AlphaFoldDB" id="A0A0J8BDN4"/>
<proteinExistence type="predicted"/>
<dbReference type="Proteomes" id="UP000035740">
    <property type="component" value="Unassembled WGS sequence"/>
</dbReference>
<protein>
    <submittedName>
        <fullName evidence="1">Uncharacterized protein</fullName>
    </submittedName>
</protein>
<sequence>MNLITTIQYYKSNPKASMFFINNITAINNPVYKFENC</sequence>
<keyword evidence="2" id="KW-1185">Reference proteome</keyword>
<evidence type="ECO:0000313" key="1">
    <source>
        <dbReference type="EMBL" id="KMS98062.1"/>
    </source>
</evidence>
<organism evidence="1 2">
    <name type="scientific">Beta vulgaris subsp. vulgaris</name>
    <name type="common">Beet</name>
    <dbReference type="NCBI Taxonomy" id="3555"/>
    <lineage>
        <taxon>Eukaryota</taxon>
        <taxon>Viridiplantae</taxon>
        <taxon>Streptophyta</taxon>
        <taxon>Embryophyta</taxon>
        <taxon>Tracheophyta</taxon>
        <taxon>Spermatophyta</taxon>
        <taxon>Magnoliopsida</taxon>
        <taxon>eudicotyledons</taxon>
        <taxon>Gunneridae</taxon>
        <taxon>Pentapetalae</taxon>
        <taxon>Caryophyllales</taxon>
        <taxon>Chenopodiaceae</taxon>
        <taxon>Betoideae</taxon>
        <taxon>Beta</taxon>
    </lineage>
</organism>
<evidence type="ECO:0000313" key="2">
    <source>
        <dbReference type="Proteomes" id="UP000035740"/>
    </source>
</evidence>
<reference evidence="1 2" key="1">
    <citation type="journal article" date="2014" name="Nature">
        <title>The genome of the recently domesticated crop plant sugar beet (Beta vulgaris).</title>
        <authorList>
            <person name="Dohm J.C."/>
            <person name="Minoche A.E."/>
            <person name="Holtgrawe D."/>
            <person name="Capella-Gutierrez S."/>
            <person name="Zakrzewski F."/>
            <person name="Tafer H."/>
            <person name="Rupp O."/>
            <person name="Sorensen T.R."/>
            <person name="Stracke R."/>
            <person name="Reinhardt R."/>
            <person name="Goesmann A."/>
            <person name="Kraft T."/>
            <person name="Schulz B."/>
            <person name="Stadler P.F."/>
            <person name="Schmidt T."/>
            <person name="Gabaldon T."/>
            <person name="Lehrach H."/>
            <person name="Weisshaar B."/>
            <person name="Himmelbauer H."/>
        </authorList>
    </citation>
    <scope>NUCLEOTIDE SEQUENCE [LARGE SCALE GENOMIC DNA]</scope>
    <source>
        <tissue evidence="1">Taproot</tissue>
    </source>
</reference>
<name>A0A0J8BDN4_BETVV</name>